<sequence>RYLQPHPHYLPFLQRRNLSYRRDRSLDLRGRNGTRGLLRQGRKTLRYRQSSGLFSDLCRLRARRSRMGGANPHLHAAKASREPTL</sequence>
<name>A0A382RYI2_9ZZZZ</name>
<accession>A0A382RYI2</accession>
<dbReference type="AlphaFoldDB" id="A0A382RYI2"/>
<protein>
    <submittedName>
        <fullName evidence="1">Uncharacterized protein</fullName>
    </submittedName>
</protein>
<evidence type="ECO:0000313" key="1">
    <source>
        <dbReference type="EMBL" id="SVD01998.1"/>
    </source>
</evidence>
<organism evidence="1">
    <name type="scientific">marine metagenome</name>
    <dbReference type="NCBI Taxonomy" id="408172"/>
    <lineage>
        <taxon>unclassified sequences</taxon>
        <taxon>metagenomes</taxon>
        <taxon>ecological metagenomes</taxon>
    </lineage>
</organism>
<proteinExistence type="predicted"/>
<reference evidence="1" key="1">
    <citation type="submission" date="2018-05" db="EMBL/GenBank/DDBJ databases">
        <authorList>
            <person name="Lanie J.A."/>
            <person name="Ng W.-L."/>
            <person name="Kazmierczak K.M."/>
            <person name="Andrzejewski T.M."/>
            <person name="Davidsen T.M."/>
            <person name="Wayne K.J."/>
            <person name="Tettelin H."/>
            <person name="Glass J.I."/>
            <person name="Rusch D."/>
            <person name="Podicherti R."/>
            <person name="Tsui H.-C.T."/>
            <person name="Winkler M.E."/>
        </authorList>
    </citation>
    <scope>NUCLEOTIDE SEQUENCE</scope>
</reference>
<feature type="non-terminal residue" evidence="1">
    <location>
        <position position="85"/>
    </location>
</feature>
<gene>
    <name evidence="1" type="ORF">METZ01_LOCUS354852</name>
</gene>
<dbReference type="EMBL" id="UINC01124678">
    <property type="protein sequence ID" value="SVD01998.1"/>
    <property type="molecule type" value="Genomic_DNA"/>
</dbReference>
<feature type="non-terminal residue" evidence="1">
    <location>
        <position position="1"/>
    </location>
</feature>